<dbReference type="EMBL" id="GBXM01032021">
    <property type="protein sequence ID" value="JAH76556.1"/>
    <property type="molecule type" value="Transcribed_RNA"/>
</dbReference>
<evidence type="ECO:0000313" key="1">
    <source>
        <dbReference type="EMBL" id="JAH76556.1"/>
    </source>
</evidence>
<proteinExistence type="predicted"/>
<dbReference type="AlphaFoldDB" id="A0A0E9VEX5"/>
<organism evidence="1">
    <name type="scientific">Anguilla anguilla</name>
    <name type="common">European freshwater eel</name>
    <name type="synonym">Muraena anguilla</name>
    <dbReference type="NCBI Taxonomy" id="7936"/>
    <lineage>
        <taxon>Eukaryota</taxon>
        <taxon>Metazoa</taxon>
        <taxon>Chordata</taxon>
        <taxon>Craniata</taxon>
        <taxon>Vertebrata</taxon>
        <taxon>Euteleostomi</taxon>
        <taxon>Actinopterygii</taxon>
        <taxon>Neopterygii</taxon>
        <taxon>Teleostei</taxon>
        <taxon>Anguilliformes</taxon>
        <taxon>Anguillidae</taxon>
        <taxon>Anguilla</taxon>
    </lineage>
</organism>
<sequence length="58" mass="6407">MLSHDISLPAQDKPCSESVASFPTRLWPPGLMVSDAMARVPNRKWVSAVCVRRLSPLT</sequence>
<reference evidence="1" key="1">
    <citation type="submission" date="2014-11" db="EMBL/GenBank/DDBJ databases">
        <authorList>
            <person name="Amaro Gonzalez C."/>
        </authorList>
    </citation>
    <scope>NUCLEOTIDE SEQUENCE</scope>
</reference>
<accession>A0A0E9VEX5</accession>
<name>A0A0E9VEX5_ANGAN</name>
<reference evidence="1" key="2">
    <citation type="journal article" date="2015" name="Fish Shellfish Immunol.">
        <title>Early steps in the European eel (Anguilla anguilla)-Vibrio vulnificus interaction in the gills: Role of the RtxA13 toxin.</title>
        <authorList>
            <person name="Callol A."/>
            <person name="Pajuelo D."/>
            <person name="Ebbesson L."/>
            <person name="Teles M."/>
            <person name="MacKenzie S."/>
            <person name="Amaro C."/>
        </authorList>
    </citation>
    <scope>NUCLEOTIDE SEQUENCE</scope>
</reference>
<protein>
    <submittedName>
        <fullName evidence="1">Uncharacterized protein</fullName>
    </submittedName>
</protein>